<dbReference type="AlphaFoldDB" id="A0A9N7UZD4"/>
<dbReference type="InterPro" id="IPR003598">
    <property type="entry name" value="Ig_sub2"/>
</dbReference>
<keyword evidence="4 11" id="KW-0732">Signal</keyword>
<keyword evidence="5" id="KW-1133">Transmembrane helix</keyword>
<dbReference type="PANTHER" id="PTHR25466:SF14">
    <property type="entry name" value="BUTYROPHILIN SUBFAMILY 2 MEMBER A2-LIKE-RELATED"/>
    <property type="match status" value="1"/>
</dbReference>
<dbReference type="PROSITE" id="PS50835">
    <property type="entry name" value="IG_LIKE"/>
    <property type="match status" value="1"/>
</dbReference>
<keyword evidence="10" id="KW-0393">Immunoglobulin domain</keyword>
<evidence type="ECO:0000256" key="1">
    <source>
        <dbReference type="ARBA" id="ARBA00004251"/>
    </source>
</evidence>
<dbReference type="InterPro" id="IPR003599">
    <property type="entry name" value="Ig_sub"/>
</dbReference>
<dbReference type="GO" id="GO:0042130">
    <property type="term" value="P:negative regulation of T cell proliferation"/>
    <property type="evidence" value="ECO:0007669"/>
    <property type="project" value="TreeGrafter"/>
</dbReference>
<evidence type="ECO:0000256" key="4">
    <source>
        <dbReference type="ARBA" id="ARBA00022729"/>
    </source>
</evidence>
<feature type="chain" id="PRO_5040111367" description="Ig-like domain-containing protein" evidence="11">
    <location>
        <begin position="19"/>
        <end position="130"/>
    </location>
</feature>
<dbReference type="SMART" id="SM00408">
    <property type="entry name" value="IGc2"/>
    <property type="match status" value="1"/>
</dbReference>
<evidence type="ECO:0000256" key="7">
    <source>
        <dbReference type="ARBA" id="ARBA00023157"/>
    </source>
</evidence>
<evidence type="ECO:0000256" key="8">
    <source>
        <dbReference type="ARBA" id="ARBA00023170"/>
    </source>
</evidence>
<dbReference type="GO" id="GO:0071222">
    <property type="term" value="P:cellular response to lipopolysaccharide"/>
    <property type="evidence" value="ECO:0007669"/>
    <property type="project" value="TreeGrafter"/>
</dbReference>
<keyword evidence="6" id="KW-0472">Membrane</keyword>
<comment type="caution">
    <text evidence="13">The sequence shown here is derived from an EMBL/GenBank/DDBJ whole genome shotgun (WGS) entry which is preliminary data.</text>
</comment>
<feature type="domain" description="Ig-like" evidence="12">
    <location>
        <begin position="28"/>
        <end position="116"/>
    </location>
</feature>
<dbReference type="InterPro" id="IPR036179">
    <property type="entry name" value="Ig-like_dom_sf"/>
</dbReference>
<evidence type="ECO:0000256" key="10">
    <source>
        <dbReference type="ARBA" id="ARBA00023319"/>
    </source>
</evidence>
<evidence type="ECO:0000256" key="5">
    <source>
        <dbReference type="ARBA" id="ARBA00022989"/>
    </source>
</evidence>
<protein>
    <recommendedName>
        <fullName evidence="12">Ig-like domain-containing protein</fullName>
    </recommendedName>
</protein>
<comment type="subcellular location">
    <subcellularLocation>
        <location evidence="1">Cell membrane</location>
        <topology evidence="1">Single-pass type I membrane protein</topology>
    </subcellularLocation>
</comment>
<evidence type="ECO:0000256" key="6">
    <source>
        <dbReference type="ARBA" id="ARBA00023136"/>
    </source>
</evidence>
<keyword evidence="14" id="KW-1185">Reference proteome</keyword>
<keyword evidence="7" id="KW-1015">Disulfide bond</keyword>
<keyword evidence="3" id="KW-0812">Transmembrane</keyword>
<dbReference type="Pfam" id="PF07686">
    <property type="entry name" value="V-set"/>
    <property type="match status" value="1"/>
</dbReference>
<keyword evidence="8" id="KW-0675">Receptor</keyword>
<keyword evidence="9" id="KW-0325">Glycoprotein</keyword>
<dbReference type="PANTHER" id="PTHR25466">
    <property type="entry name" value="T-LYMPHOCYTE ACTIVATION ANTIGEN"/>
    <property type="match status" value="1"/>
</dbReference>
<dbReference type="GO" id="GO:0042102">
    <property type="term" value="P:positive regulation of T cell proliferation"/>
    <property type="evidence" value="ECO:0007669"/>
    <property type="project" value="TreeGrafter"/>
</dbReference>
<evidence type="ECO:0000256" key="2">
    <source>
        <dbReference type="ARBA" id="ARBA00022475"/>
    </source>
</evidence>
<dbReference type="Proteomes" id="UP001153269">
    <property type="component" value="Unassembled WGS sequence"/>
</dbReference>
<proteinExistence type="predicted"/>
<dbReference type="InterPro" id="IPR013106">
    <property type="entry name" value="Ig_V-set"/>
</dbReference>
<dbReference type="GO" id="GO:0031295">
    <property type="term" value="P:T cell costimulation"/>
    <property type="evidence" value="ECO:0007669"/>
    <property type="project" value="TreeGrafter"/>
</dbReference>
<feature type="signal peptide" evidence="11">
    <location>
        <begin position="1"/>
        <end position="18"/>
    </location>
</feature>
<name>A0A9N7UZD4_PLEPL</name>
<sequence length="130" mass="14437">MLLMEVSFLLLLCLSAAADKQGIKVKHGDEATLPCHYPSPGVLHKIEWTRLEQKSNGYVFVYRKTRGDLSFRGRAEPRDPEVKKGNGSLTLKNVTVNDAGTYNCTIISQTENGKVTKFSILVSLIVPVSW</sequence>
<dbReference type="InterPro" id="IPR007110">
    <property type="entry name" value="Ig-like_dom"/>
</dbReference>
<dbReference type="SMART" id="SM00406">
    <property type="entry name" value="IGv"/>
    <property type="match status" value="1"/>
</dbReference>
<keyword evidence="2" id="KW-1003">Cell membrane</keyword>
<evidence type="ECO:0000256" key="3">
    <source>
        <dbReference type="ARBA" id="ARBA00022692"/>
    </source>
</evidence>
<evidence type="ECO:0000256" key="9">
    <source>
        <dbReference type="ARBA" id="ARBA00023180"/>
    </source>
</evidence>
<dbReference type="GO" id="GO:0009897">
    <property type="term" value="C:external side of plasma membrane"/>
    <property type="evidence" value="ECO:0007669"/>
    <property type="project" value="TreeGrafter"/>
</dbReference>
<evidence type="ECO:0000256" key="11">
    <source>
        <dbReference type="SAM" id="SignalP"/>
    </source>
</evidence>
<dbReference type="InterPro" id="IPR013783">
    <property type="entry name" value="Ig-like_fold"/>
</dbReference>
<gene>
    <name evidence="13" type="ORF">PLEPLA_LOCUS27702</name>
</gene>
<accession>A0A9N7UZD4</accession>
<dbReference type="GO" id="GO:0006955">
    <property type="term" value="P:immune response"/>
    <property type="evidence" value="ECO:0007669"/>
    <property type="project" value="TreeGrafter"/>
</dbReference>
<dbReference type="GO" id="GO:0007166">
    <property type="term" value="P:cell surface receptor signaling pathway"/>
    <property type="evidence" value="ECO:0007669"/>
    <property type="project" value="TreeGrafter"/>
</dbReference>
<dbReference type="SMART" id="SM00409">
    <property type="entry name" value="IG"/>
    <property type="match status" value="1"/>
</dbReference>
<evidence type="ECO:0000259" key="12">
    <source>
        <dbReference type="PROSITE" id="PS50835"/>
    </source>
</evidence>
<organism evidence="13 14">
    <name type="scientific">Pleuronectes platessa</name>
    <name type="common">European plaice</name>
    <dbReference type="NCBI Taxonomy" id="8262"/>
    <lineage>
        <taxon>Eukaryota</taxon>
        <taxon>Metazoa</taxon>
        <taxon>Chordata</taxon>
        <taxon>Craniata</taxon>
        <taxon>Vertebrata</taxon>
        <taxon>Euteleostomi</taxon>
        <taxon>Actinopterygii</taxon>
        <taxon>Neopterygii</taxon>
        <taxon>Teleostei</taxon>
        <taxon>Neoteleostei</taxon>
        <taxon>Acanthomorphata</taxon>
        <taxon>Carangaria</taxon>
        <taxon>Pleuronectiformes</taxon>
        <taxon>Pleuronectoidei</taxon>
        <taxon>Pleuronectidae</taxon>
        <taxon>Pleuronectes</taxon>
    </lineage>
</organism>
<dbReference type="InterPro" id="IPR051713">
    <property type="entry name" value="T-cell_Activation_Regulation"/>
</dbReference>
<evidence type="ECO:0000313" key="13">
    <source>
        <dbReference type="EMBL" id="CAB1439939.1"/>
    </source>
</evidence>
<dbReference type="Gene3D" id="2.60.40.10">
    <property type="entry name" value="Immunoglobulins"/>
    <property type="match status" value="1"/>
</dbReference>
<dbReference type="EMBL" id="CADEAL010002365">
    <property type="protein sequence ID" value="CAB1439939.1"/>
    <property type="molecule type" value="Genomic_DNA"/>
</dbReference>
<evidence type="ECO:0000313" key="14">
    <source>
        <dbReference type="Proteomes" id="UP001153269"/>
    </source>
</evidence>
<reference evidence="13" key="1">
    <citation type="submission" date="2020-03" db="EMBL/GenBank/DDBJ databases">
        <authorList>
            <person name="Weist P."/>
        </authorList>
    </citation>
    <scope>NUCLEOTIDE SEQUENCE</scope>
</reference>
<dbReference type="SUPFAM" id="SSF48726">
    <property type="entry name" value="Immunoglobulin"/>
    <property type="match status" value="1"/>
</dbReference>